<evidence type="ECO:0000256" key="1">
    <source>
        <dbReference type="SAM" id="Phobius"/>
    </source>
</evidence>
<dbReference type="Proteomes" id="UP000605970">
    <property type="component" value="Unassembled WGS sequence"/>
</dbReference>
<feature type="transmembrane region" description="Helical" evidence="1">
    <location>
        <begin position="20"/>
        <end position="38"/>
    </location>
</feature>
<name>A0A8T0A1F9_9BILA</name>
<evidence type="ECO:0000313" key="3">
    <source>
        <dbReference type="Proteomes" id="UP000605970"/>
    </source>
</evidence>
<keyword evidence="1" id="KW-0472">Membrane</keyword>
<gene>
    <name evidence="2" type="ORF">Mgra_00001374</name>
</gene>
<keyword evidence="1" id="KW-0812">Transmembrane</keyword>
<comment type="caution">
    <text evidence="2">The sequence shown here is derived from an EMBL/GenBank/DDBJ whole genome shotgun (WGS) entry which is preliminary data.</text>
</comment>
<organism evidence="2 3">
    <name type="scientific">Meloidogyne graminicola</name>
    <dbReference type="NCBI Taxonomy" id="189291"/>
    <lineage>
        <taxon>Eukaryota</taxon>
        <taxon>Metazoa</taxon>
        <taxon>Ecdysozoa</taxon>
        <taxon>Nematoda</taxon>
        <taxon>Chromadorea</taxon>
        <taxon>Rhabditida</taxon>
        <taxon>Tylenchina</taxon>
        <taxon>Tylenchomorpha</taxon>
        <taxon>Tylenchoidea</taxon>
        <taxon>Meloidogynidae</taxon>
        <taxon>Meloidogyninae</taxon>
        <taxon>Meloidogyne</taxon>
    </lineage>
</organism>
<proteinExistence type="predicted"/>
<keyword evidence="3" id="KW-1185">Reference proteome</keyword>
<dbReference type="EMBL" id="JABEBT010000007">
    <property type="protein sequence ID" value="KAF7639139.1"/>
    <property type="molecule type" value="Genomic_DNA"/>
</dbReference>
<evidence type="ECO:0000313" key="2">
    <source>
        <dbReference type="EMBL" id="KAF7639139.1"/>
    </source>
</evidence>
<reference evidence="2" key="1">
    <citation type="journal article" date="2020" name="Ecol. Evol.">
        <title>Genome structure and content of the rice root-knot nematode (Meloidogyne graminicola).</title>
        <authorList>
            <person name="Phan N.T."/>
            <person name="Danchin E.G.J."/>
            <person name="Klopp C."/>
            <person name="Perfus-Barbeoch L."/>
            <person name="Kozlowski D.K."/>
            <person name="Koutsovoulos G.D."/>
            <person name="Lopez-Roques C."/>
            <person name="Bouchez O."/>
            <person name="Zahm M."/>
            <person name="Besnard G."/>
            <person name="Bellafiore S."/>
        </authorList>
    </citation>
    <scope>NUCLEOTIDE SEQUENCE</scope>
    <source>
        <strain evidence="2">VN-18</strain>
    </source>
</reference>
<accession>A0A8T0A1F9</accession>
<keyword evidence="1" id="KW-1133">Transmembrane helix</keyword>
<sequence length="63" mass="7347">MAKLERLVISKEDILSGLGYFLIVILVSFLLLVSYALYRTFFSNKEDEEKEEILEKKDSKSKD</sequence>
<protein>
    <submittedName>
        <fullName evidence="2">Uncharacterized protein</fullName>
    </submittedName>
</protein>
<dbReference type="AlphaFoldDB" id="A0A8T0A1F9"/>